<dbReference type="SUPFAM" id="SSF53474">
    <property type="entry name" value="alpha/beta-Hydrolases"/>
    <property type="match status" value="1"/>
</dbReference>
<dbReference type="AlphaFoldDB" id="A0A6G1KQA9"/>
<dbReference type="Pfam" id="PF00326">
    <property type="entry name" value="Peptidase_S9"/>
    <property type="match status" value="1"/>
</dbReference>
<gene>
    <name evidence="6" type="ORF">K504DRAFT_469338</name>
</gene>
<feature type="domain" description="Peptidase S9 prolyl oligopeptidase catalytic" evidence="5">
    <location>
        <begin position="461"/>
        <end position="662"/>
    </location>
</feature>
<dbReference type="InterPro" id="IPR001375">
    <property type="entry name" value="Peptidase_S9_cat"/>
</dbReference>
<protein>
    <recommendedName>
        <fullName evidence="4">Dipeptidyl-peptidase V</fullName>
    </recommendedName>
</protein>
<dbReference type="InterPro" id="IPR011659">
    <property type="entry name" value="WD40"/>
</dbReference>
<dbReference type="OrthoDB" id="43744at2759"/>
<evidence type="ECO:0000256" key="4">
    <source>
        <dbReference type="ARBA" id="ARBA00032829"/>
    </source>
</evidence>
<name>A0A6G1KQA9_9PLEO</name>
<evidence type="ECO:0000256" key="3">
    <source>
        <dbReference type="ARBA" id="ARBA00022825"/>
    </source>
</evidence>
<dbReference type="Pfam" id="PF07676">
    <property type="entry name" value="PD40"/>
    <property type="match status" value="1"/>
</dbReference>
<dbReference type="GO" id="GO:0006508">
    <property type="term" value="P:proteolysis"/>
    <property type="evidence" value="ECO:0007669"/>
    <property type="project" value="InterPro"/>
</dbReference>
<keyword evidence="3" id="KW-0720">Serine protease</keyword>
<dbReference type="GO" id="GO:0004252">
    <property type="term" value="F:serine-type endopeptidase activity"/>
    <property type="evidence" value="ECO:0007669"/>
    <property type="project" value="TreeGrafter"/>
</dbReference>
<dbReference type="EMBL" id="MU005764">
    <property type="protein sequence ID" value="KAF2715000.1"/>
    <property type="molecule type" value="Genomic_DNA"/>
</dbReference>
<keyword evidence="7" id="KW-1185">Reference proteome</keyword>
<sequence length="664" mass="71278">MPPLLLEPRRARHQSTLLDHADLCQTPLYHSVVQHFQHLLGPAFGSVSDAAEPAACPNRSLLAFTGTIRLSLNTSQTQHVHIADTATGTLAAVCHGANNARSPQWAPDGRRLAFLSDCAKSGVYQVYVVDITDPSSPGKPEAIASLHGTAEAVTWSPDGSLLLVRVAELDADQAGALGSGTTGTTESKSSSWMPAWAVDPSTHSVKCVGEPDMNIWEVTWMGDEQLIAVVSPTPDEDAWYNAHLTALDLNSGKRRTLYAGSKQLGKPVASPSGRAAAVIEAVASDRGGIAGQVLLLDPTLRKLDMNGADITDLYWARESHLSFIGLRNGRTVAGHYCLESGTVEEHWNSSLTCGPMLPEAAVTHKGSFVVVSEGWEQPPALCEVHNGNERIIASFAHLGTDWLQSRIGTAERTTWRSTDGLEVDGILCKPVGREEPHPLVLNVHGGPVWAFRNLWQMRSPIVALLVARGYAVLSANPRGSVGRGPAYIDSVIGDMGGGDSQDLIAGIDSMVACRIADPTRLGVMGVSYGGYMAAWLPTLDRRFAAAVPIAAVTNWTSYHATSNIGLFDELFFRASPYDTRGPYGKRSPVMHPSRNHAPTLHIAGALDRCVPPSQAIEHHRALLDAGAESALIVYPQEGHGVRQFPAYLDFSCRVAGWFEHHMAA</sequence>
<dbReference type="Gene3D" id="3.40.50.1820">
    <property type="entry name" value="alpha/beta hydrolase"/>
    <property type="match status" value="1"/>
</dbReference>
<keyword evidence="2 6" id="KW-0378">Hydrolase</keyword>
<evidence type="ECO:0000256" key="1">
    <source>
        <dbReference type="ARBA" id="ARBA00010040"/>
    </source>
</evidence>
<proteinExistence type="inferred from homology"/>
<dbReference type="InterPro" id="IPR011042">
    <property type="entry name" value="6-blade_b-propeller_TolB-like"/>
</dbReference>
<accession>A0A6G1KQA9</accession>
<dbReference type="InterPro" id="IPR029058">
    <property type="entry name" value="AB_hydrolase_fold"/>
</dbReference>
<keyword evidence="3" id="KW-0645">Protease</keyword>
<reference evidence="6" key="1">
    <citation type="journal article" date="2020" name="Stud. Mycol.">
        <title>101 Dothideomycetes genomes: a test case for predicting lifestyles and emergence of pathogens.</title>
        <authorList>
            <person name="Haridas S."/>
            <person name="Albert R."/>
            <person name="Binder M."/>
            <person name="Bloem J."/>
            <person name="Labutti K."/>
            <person name="Salamov A."/>
            <person name="Andreopoulos B."/>
            <person name="Baker S."/>
            <person name="Barry K."/>
            <person name="Bills G."/>
            <person name="Bluhm B."/>
            <person name="Cannon C."/>
            <person name="Castanera R."/>
            <person name="Culley D."/>
            <person name="Daum C."/>
            <person name="Ezra D."/>
            <person name="Gonzalez J."/>
            <person name="Henrissat B."/>
            <person name="Kuo A."/>
            <person name="Liang C."/>
            <person name="Lipzen A."/>
            <person name="Lutzoni F."/>
            <person name="Magnuson J."/>
            <person name="Mondo S."/>
            <person name="Nolan M."/>
            <person name="Ohm R."/>
            <person name="Pangilinan J."/>
            <person name="Park H.-J."/>
            <person name="Ramirez L."/>
            <person name="Alfaro M."/>
            <person name="Sun H."/>
            <person name="Tritt A."/>
            <person name="Yoshinaga Y."/>
            <person name="Zwiers L.-H."/>
            <person name="Turgeon B."/>
            <person name="Goodwin S."/>
            <person name="Spatafora J."/>
            <person name="Crous P."/>
            <person name="Grigoriev I."/>
        </authorList>
    </citation>
    <scope>NUCLEOTIDE SEQUENCE</scope>
    <source>
        <strain evidence="6">CBS 279.74</strain>
    </source>
</reference>
<dbReference type="Gene3D" id="2.120.10.30">
    <property type="entry name" value="TolB, C-terminal domain"/>
    <property type="match status" value="1"/>
</dbReference>
<dbReference type="PANTHER" id="PTHR42776">
    <property type="entry name" value="SERINE PEPTIDASE S9 FAMILY MEMBER"/>
    <property type="match status" value="1"/>
</dbReference>
<comment type="similarity">
    <text evidence="1">Belongs to the peptidase S9C family.</text>
</comment>
<dbReference type="Proteomes" id="UP000799428">
    <property type="component" value="Unassembled WGS sequence"/>
</dbReference>
<evidence type="ECO:0000313" key="6">
    <source>
        <dbReference type="EMBL" id="KAF2715000.1"/>
    </source>
</evidence>
<evidence type="ECO:0000313" key="7">
    <source>
        <dbReference type="Proteomes" id="UP000799428"/>
    </source>
</evidence>
<evidence type="ECO:0000259" key="5">
    <source>
        <dbReference type="Pfam" id="PF00326"/>
    </source>
</evidence>
<dbReference type="SUPFAM" id="SSF82171">
    <property type="entry name" value="DPP6 N-terminal domain-like"/>
    <property type="match status" value="1"/>
</dbReference>
<evidence type="ECO:0000256" key="2">
    <source>
        <dbReference type="ARBA" id="ARBA00022801"/>
    </source>
</evidence>
<organism evidence="6 7">
    <name type="scientific">Pleomassaria siparia CBS 279.74</name>
    <dbReference type="NCBI Taxonomy" id="1314801"/>
    <lineage>
        <taxon>Eukaryota</taxon>
        <taxon>Fungi</taxon>
        <taxon>Dikarya</taxon>
        <taxon>Ascomycota</taxon>
        <taxon>Pezizomycotina</taxon>
        <taxon>Dothideomycetes</taxon>
        <taxon>Pleosporomycetidae</taxon>
        <taxon>Pleosporales</taxon>
        <taxon>Pleomassariaceae</taxon>
        <taxon>Pleomassaria</taxon>
    </lineage>
</organism>
<dbReference type="PANTHER" id="PTHR42776:SF27">
    <property type="entry name" value="DIPEPTIDYL PEPTIDASE FAMILY MEMBER 6"/>
    <property type="match status" value="1"/>
</dbReference>